<dbReference type="HOGENOM" id="CLU_011508_0_1_1"/>
<dbReference type="InterPro" id="IPR004878">
    <property type="entry name" value="Otopetrin"/>
</dbReference>
<dbReference type="PANTHER" id="PTHR21522">
    <property type="entry name" value="PROTON CHANNEL OTOP"/>
    <property type="match status" value="1"/>
</dbReference>
<feature type="transmembrane region" description="Helical" evidence="12">
    <location>
        <begin position="396"/>
        <end position="416"/>
    </location>
</feature>
<evidence type="ECO:0000256" key="1">
    <source>
        <dbReference type="ARBA" id="ARBA00004651"/>
    </source>
</evidence>
<feature type="transmembrane region" description="Helical" evidence="12">
    <location>
        <begin position="436"/>
        <end position="456"/>
    </location>
</feature>
<dbReference type="EMBL" id="AMQN01008419">
    <property type="status" value="NOT_ANNOTATED_CDS"/>
    <property type="molecule type" value="Genomic_DNA"/>
</dbReference>
<keyword evidence="7 12" id="KW-1133">Transmembrane helix</keyword>
<dbReference type="PANTHER" id="PTHR21522:SF32">
    <property type="entry name" value="OTOPETRIN-2"/>
    <property type="match status" value="1"/>
</dbReference>
<evidence type="ECO:0000256" key="3">
    <source>
        <dbReference type="ARBA" id="ARBA00022448"/>
    </source>
</evidence>
<evidence type="ECO:0000256" key="10">
    <source>
        <dbReference type="ARBA" id="ARBA00023303"/>
    </source>
</evidence>
<keyword evidence="5 12" id="KW-0812">Transmembrane</keyword>
<dbReference type="Pfam" id="PF03189">
    <property type="entry name" value="Otopetrin"/>
    <property type="match status" value="2"/>
</dbReference>
<dbReference type="OrthoDB" id="6429739at2759"/>
<evidence type="ECO:0000256" key="7">
    <source>
        <dbReference type="ARBA" id="ARBA00022989"/>
    </source>
</evidence>
<protein>
    <recommendedName>
        <fullName evidence="16">Otopetrin</fullName>
    </recommendedName>
</protein>
<reference evidence="14" key="3">
    <citation type="submission" date="2015-06" db="UniProtKB">
        <authorList>
            <consortium name="EnsemblMetazoa"/>
        </authorList>
    </citation>
    <scope>IDENTIFICATION</scope>
</reference>
<comment type="similarity">
    <text evidence="2">Belongs to the otopetrin family.</text>
</comment>
<keyword evidence="9 12" id="KW-0472">Membrane</keyword>
<feature type="transmembrane region" description="Helical" evidence="12">
    <location>
        <begin position="85"/>
        <end position="107"/>
    </location>
</feature>
<evidence type="ECO:0008006" key="16">
    <source>
        <dbReference type="Google" id="ProtNLM"/>
    </source>
</evidence>
<feature type="transmembrane region" description="Helical" evidence="12">
    <location>
        <begin position="501"/>
        <end position="524"/>
    </location>
</feature>
<dbReference type="GO" id="GO:0015252">
    <property type="term" value="F:proton channel activity"/>
    <property type="evidence" value="ECO:0007669"/>
    <property type="project" value="InterPro"/>
</dbReference>
<evidence type="ECO:0000256" key="5">
    <source>
        <dbReference type="ARBA" id="ARBA00022692"/>
    </source>
</evidence>
<dbReference type="OMA" id="ICRMILC"/>
<feature type="transmembrane region" description="Helical" evidence="12">
    <location>
        <begin position="127"/>
        <end position="145"/>
    </location>
</feature>
<feature type="compositionally biased region" description="Basic and acidic residues" evidence="11">
    <location>
        <begin position="1"/>
        <end position="10"/>
    </location>
</feature>
<dbReference type="EMBL" id="KB303059">
    <property type="protein sequence ID" value="ELU03542.1"/>
    <property type="molecule type" value="Genomic_DNA"/>
</dbReference>
<evidence type="ECO:0000256" key="9">
    <source>
        <dbReference type="ARBA" id="ARBA00023136"/>
    </source>
</evidence>
<keyword evidence="3" id="KW-0813">Transport</keyword>
<evidence type="ECO:0000256" key="11">
    <source>
        <dbReference type="SAM" id="MobiDB-lite"/>
    </source>
</evidence>
<dbReference type="AlphaFoldDB" id="R7UJV7"/>
<accession>R7UJV7</accession>
<reference evidence="13 15" key="2">
    <citation type="journal article" date="2013" name="Nature">
        <title>Insights into bilaterian evolution from three spiralian genomes.</title>
        <authorList>
            <person name="Simakov O."/>
            <person name="Marletaz F."/>
            <person name="Cho S.J."/>
            <person name="Edsinger-Gonzales E."/>
            <person name="Havlak P."/>
            <person name="Hellsten U."/>
            <person name="Kuo D.H."/>
            <person name="Larsson T."/>
            <person name="Lv J."/>
            <person name="Arendt D."/>
            <person name="Savage R."/>
            <person name="Osoegawa K."/>
            <person name="de Jong P."/>
            <person name="Grimwood J."/>
            <person name="Chapman J.A."/>
            <person name="Shapiro H."/>
            <person name="Aerts A."/>
            <person name="Otillar R.P."/>
            <person name="Terry A.Y."/>
            <person name="Boore J.L."/>
            <person name="Grigoriev I.V."/>
            <person name="Lindberg D.R."/>
            <person name="Seaver E.C."/>
            <person name="Weisblat D.A."/>
            <person name="Putnam N.H."/>
            <person name="Rokhsar D.S."/>
        </authorList>
    </citation>
    <scope>NUCLEOTIDE SEQUENCE</scope>
    <source>
        <strain evidence="13 15">I ESC-2004</strain>
    </source>
</reference>
<keyword evidence="6" id="KW-0375">Hydrogen ion transport</keyword>
<feature type="compositionally biased region" description="Polar residues" evidence="11">
    <location>
        <begin position="13"/>
        <end position="24"/>
    </location>
</feature>
<proteinExistence type="inferred from homology"/>
<feature type="transmembrane region" description="Helical" evidence="12">
    <location>
        <begin position="346"/>
        <end position="366"/>
    </location>
</feature>
<evidence type="ECO:0000313" key="14">
    <source>
        <dbReference type="EnsemblMetazoa" id="CapteP201030"/>
    </source>
</evidence>
<evidence type="ECO:0000313" key="15">
    <source>
        <dbReference type="Proteomes" id="UP000014760"/>
    </source>
</evidence>
<evidence type="ECO:0000313" key="13">
    <source>
        <dbReference type="EMBL" id="ELU03542.1"/>
    </source>
</evidence>
<keyword evidence="10" id="KW-0407">Ion channel</keyword>
<feature type="region of interest" description="Disordered" evidence="11">
    <location>
        <begin position="1"/>
        <end position="24"/>
    </location>
</feature>
<keyword evidence="4" id="KW-1003">Cell membrane</keyword>
<evidence type="ECO:0000256" key="6">
    <source>
        <dbReference type="ARBA" id="ARBA00022781"/>
    </source>
</evidence>
<evidence type="ECO:0000256" key="12">
    <source>
        <dbReference type="SAM" id="Phobius"/>
    </source>
</evidence>
<dbReference type="GO" id="GO:0005886">
    <property type="term" value="C:plasma membrane"/>
    <property type="evidence" value="ECO:0007669"/>
    <property type="project" value="UniProtKB-SubCell"/>
</dbReference>
<dbReference type="EnsemblMetazoa" id="CapteT201030">
    <property type="protein sequence ID" value="CapteP201030"/>
    <property type="gene ID" value="CapteG201030"/>
</dbReference>
<feature type="compositionally biased region" description="Polar residues" evidence="11">
    <location>
        <begin position="176"/>
        <end position="189"/>
    </location>
</feature>
<evidence type="ECO:0000256" key="2">
    <source>
        <dbReference type="ARBA" id="ARBA00006513"/>
    </source>
</evidence>
<feature type="transmembrane region" description="Helical" evidence="12">
    <location>
        <begin position="574"/>
        <end position="596"/>
    </location>
</feature>
<feature type="transmembrane region" description="Helical" evidence="12">
    <location>
        <begin position="544"/>
        <end position="562"/>
    </location>
</feature>
<reference evidence="15" key="1">
    <citation type="submission" date="2012-12" db="EMBL/GenBank/DDBJ databases">
        <authorList>
            <person name="Hellsten U."/>
            <person name="Grimwood J."/>
            <person name="Chapman J.A."/>
            <person name="Shapiro H."/>
            <person name="Aerts A."/>
            <person name="Otillar R.P."/>
            <person name="Terry A.Y."/>
            <person name="Boore J.L."/>
            <person name="Simakov O."/>
            <person name="Marletaz F."/>
            <person name="Cho S.-J."/>
            <person name="Edsinger-Gonzales E."/>
            <person name="Havlak P."/>
            <person name="Kuo D.-H."/>
            <person name="Larsson T."/>
            <person name="Lv J."/>
            <person name="Arendt D."/>
            <person name="Savage R."/>
            <person name="Osoegawa K."/>
            <person name="de Jong P."/>
            <person name="Lindberg D.R."/>
            <person name="Seaver E.C."/>
            <person name="Weisblat D.A."/>
            <person name="Putnam N.H."/>
            <person name="Grigoriev I.V."/>
            <person name="Rokhsar D.S."/>
        </authorList>
    </citation>
    <scope>NUCLEOTIDE SEQUENCE</scope>
    <source>
        <strain evidence="15">I ESC-2004</strain>
    </source>
</reference>
<organism evidence="13">
    <name type="scientific">Capitella teleta</name>
    <name type="common">Polychaete worm</name>
    <dbReference type="NCBI Taxonomy" id="283909"/>
    <lineage>
        <taxon>Eukaryota</taxon>
        <taxon>Metazoa</taxon>
        <taxon>Spiralia</taxon>
        <taxon>Lophotrochozoa</taxon>
        <taxon>Annelida</taxon>
        <taxon>Polychaeta</taxon>
        <taxon>Sedentaria</taxon>
        <taxon>Scolecida</taxon>
        <taxon>Capitellidae</taxon>
        <taxon>Capitella</taxon>
    </lineage>
</organism>
<feature type="transmembrane region" description="Helical" evidence="12">
    <location>
        <begin position="243"/>
        <end position="263"/>
    </location>
</feature>
<evidence type="ECO:0000256" key="8">
    <source>
        <dbReference type="ARBA" id="ARBA00023065"/>
    </source>
</evidence>
<sequence>MTFSDFEDKTLTVPHQGSASNSDNNRSSIVLNDFNDMDITTSSTEFRGSSTVIAVIDDSQATSRGKASTFFREGLPDISNGYRSVMIGMLCGIYALVVVVFGIAFPLSAALTYEVAEQSFYVEVFQLYLYTVSIGSLLYIHTCILPKKNKMIASDLHEGNEIEESGTFGNKRYRTQSKSSTGSESEATANGIQAVSNEAEGVNFYLRLGAIGFGTGSMVHDGFRVAQIFDSPEGFENECRKPMYTLVACVHLLFVFSQTYFIFKSHRVVINMHKPVVRMCLMHMVATNVCVWSSSTISETAEDFSSSADSFIAVQNTSDEGLNSTGEGLEHHCKLDESLVLKASPYLFPCTIEYSIIAAAILYKIFLNVGRLNIAAAEKHEPSVSVTECHKANKGLFVGLFVLIATTISVATFFVFEESDSNTGQPATTVFFATELGLLVLATIIIITNFIIFQQLKFEAKREGQHNLDVNLLVVGLFGVCVFNVFLMVASSVNFNAYGTIGYMSFAAALLGFSQAVLQTLFILDGLRRSAHNKSQVENKPGRALVTCLLLCNLSLWVVNTFEVKKADSIEINYSHYGYLSWSIISHMSIPLLIFYRFHSTVCLSEIWIKAYDINMRKNG</sequence>
<keyword evidence="8" id="KW-0406">Ion transport</keyword>
<feature type="region of interest" description="Disordered" evidence="11">
    <location>
        <begin position="167"/>
        <end position="189"/>
    </location>
</feature>
<gene>
    <name evidence="13" type="ORF">CAPTEDRAFT_201030</name>
</gene>
<evidence type="ECO:0000256" key="4">
    <source>
        <dbReference type="ARBA" id="ARBA00022475"/>
    </source>
</evidence>
<dbReference type="Proteomes" id="UP000014760">
    <property type="component" value="Unassembled WGS sequence"/>
</dbReference>
<feature type="transmembrane region" description="Helical" evidence="12">
    <location>
        <begin position="468"/>
        <end position="489"/>
    </location>
</feature>
<name>R7UJV7_CAPTE</name>
<comment type="subcellular location">
    <subcellularLocation>
        <location evidence="1">Cell membrane</location>
        <topology evidence="1">Multi-pass membrane protein</topology>
    </subcellularLocation>
</comment>
<keyword evidence="15" id="KW-1185">Reference proteome</keyword>